<dbReference type="RefSeq" id="WP_071176891.1">
    <property type="nucleotide sequence ID" value="NZ_CP017831.1"/>
</dbReference>
<evidence type="ECO:0000259" key="2">
    <source>
        <dbReference type="Pfam" id="PF13690"/>
    </source>
</evidence>
<proteinExistence type="predicted"/>
<dbReference type="OrthoDB" id="5614404at2"/>
<dbReference type="SUPFAM" id="SSF160246">
    <property type="entry name" value="EspE N-terminal domain-like"/>
    <property type="match status" value="1"/>
</dbReference>
<organism evidence="3 4">
    <name type="scientific">Butyrivibrio hungatei</name>
    <dbReference type="NCBI Taxonomy" id="185008"/>
    <lineage>
        <taxon>Bacteria</taxon>
        <taxon>Bacillati</taxon>
        <taxon>Bacillota</taxon>
        <taxon>Clostridia</taxon>
        <taxon>Lachnospirales</taxon>
        <taxon>Lachnospiraceae</taxon>
        <taxon>Butyrivibrio</taxon>
    </lineage>
</organism>
<dbReference type="AlphaFoldDB" id="A0A1D9P530"/>
<dbReference type="InterPro" id="IPR037257">
    <property type="entry name" value="T2SS_E_N_sf"/>
</dbReference>
<dbReference type="Gene3D" id="3.40.1550.10">
    <property type="entry name" value="CheC-like"/>
    <property type="match status" value="1"/>
</dbReference>
<accession>A0A1D9P530</accession>
<dbReference type="InterPro" id="IPR028051">
    <property type="entry name" value="CheX-like_dom"/>
</dbReference>
<evidence type="ECO:0000256" key="1">
    <source>
        <dbReference type="ARBA" id="ARBA00022500"/>
    </source>
</evidence>
<dbReference type="InterPro" id="IPR028976">
    <property type="entry name" value="CheC-like_sf"/>
</dbReference>
<sequence length="294" mass="33264">MLDRLLGDYLVKEQLLTSGQLNEAYKIQDSHRAKLGVIAVNEKLMSIAQAEQVNMLQATMDMRFGDIAVDKGYLTETQVGRLLELQGNSYLAFLQAIVDLGFLSVEQLHEAEDKYQREHGFTETDMATLKSGEVDRMVPIFLKTENEQLIRMFSMGVKNLYRLVDNHVYVGEASFTTAVNEEVLGYQKFHQDEKAFVAIAGKYDDVQKMAVAYTKEEFIDTREDALDAVCELINCINGLYATDRSQQEAKIELEPPDFYVNHQEVTSEEITVLPVHISGAQIKYIISVKGDTNI</sequence>
<dbReference type="Pfam" id="PF13690">
    <property type="entry name" value="CheX"/>
    <property type="match status" value="1"/>
</dbReference>
<keyword evidence="1" id="KW-0145">Chemotaxis</keyword>
<keyword evidence="4" id="KW-1185">Reference proteome</keyword>
<dbReference type="KEGG" id="bhu:bhn_I2242"/>
<name>A0A1D9P530_9FIRM</name>
<dbReference type="EMBL" id="CP017831">
    <property type="protein sequence ID" value="AOZ97275.1"/>
    <property type="molecule type" value="Genomic_DNA"/>
</dbReference>
<dbReference type="SUPFAM" id="SSF103039">
    <property type="entry name" value="CheC-like"/>
    <property type="match status" value="1"/>
</dbReference>
<dbReference type="Proteomes" id="UP000179284">
    <property type="component" value="Chromosome I"/>
</dbReference>
<evidence type="ECO:0000313" key="3">
    <source>
        <dbReference type="EMBL" id="AOZ97275.1"/>
    </source>
</evidence>
<evidence type="ECO:0000313" key="4">
    <source>
        <dbReference type="Proteomes" id="UP000179284"/>
    </source>
</evidence>
<dbReference type="GO" id="GO:0006935">
    <property type="term" value="P:chemotaxis"/>
    <property type="evidence" value="ECO:0007669"/>
    <property type="project" value="UniProtKB-KW"/>
</dbReference>
<feature type="domain" description="Chemotaxis phosphatase CheX-like" evidence="2">
    <location>
        <begin position="185"/>
        <end position="264"/>
    </location>
</feature>
<reference evidence="4" key="1">
    <citation type="submission" date="2016-10" db="EMBL/GenBank/DDBJ databases">
        <title>The complete genome sequence of the rumen bacterium Butyrivibrio hungatei MB2003.</title>
        <authorList>
            <person name="Palevich N."/>
            <person name="Kelly W.J."/>
            <person name="Leahy S.C."/>
            <person name="Altermann E."/>
            <person name="Rakonjac J."/>
            <person name="Attwood G.T."/>
        </authorList>
    </citation>
    <scope>NUCLEOTIDE SEQUENCE [LARGE SCALE GENOMIC DNA]</scope>
    <source>
        <strain evidence="4">MB2003</strain>
    </source>
</reference>
<gene>
    <name evidence="3" type="ORF">bhn_I2242</name>
</gene>
<protein>
    <submittedName>
        <fullName evidence="3">Chemotaxis phosphatase CheX</fullName>
    </submittedName>
</protein>